<sequence length="211" mass="21301">MIANLKGRVEETSTDNLVIDVNGVGYLVHCSARTLSAIGAVGEFATIHTHMQVSENDQRLIGFATKAERDWYKLLNSVQGVGGKVALAILSALDADELMLAIGSGDSAMVARSNGVGPKLASRIVNELSDKVGAMAGIGGFGGAAGGGAVAASGNIAAGINSHSKDAVQALTGLGFKPAEASQAVSAAIDEVGKDTSLDILVRTALKKAGK</sequence>
<organism evidence="9 10">
    <name type="scientific">Sphingorhabdus lutea</name>
    <dbReference type="NCBI Taxonomy" id="1913578"/>
    <lineage>
        <taxon>Bacteria</taxon>
        <taxon>Pseudomonadati</taxon>
        <taxon>Pseudomonadota</taxon>
        <taxon>Alphaproteobacteria</taxon>
        <taxon>Sphingomonadales</taxon>
        <taxon>Sphingomonadaceae</taxon>
        <taxon>Sphingorhabdus</taxon>
    </lineage>
</organism>
<evidence type="ECO:0000256" key="4">
    <source>
        <dbReference type="ARBA" id="ARBA00023172"/>
    </source>
</evidence>
<evidence type="ECO:0000256" key="3">
    <source>
        <dbReference type="ARBA" id="ARBA00023125"/>
    </source>
</evidence>
<keyword evidence="10" id="KW-1185">Reference proteome</keyword>
<dbReference type="RefSeq" id="WP_072560011.1">
    <property type="nucleotide sequence ID" value="NZ_CP018154.1"/>
</dbReference>
<evidence type="ECO:0000313" key="9">
    <source>
        <dbReference type="EMBL" id="APG63358.1"/>
    </source>
</evidence>
<dbReference type="GO" id="GO:0006310">
    <property type="term" value="P:DNA recombination"/>
    <property type="evidence" value="ECO:0007669"/>
    <property type="project" value="UniProtKB-UniRule"/>
</dbReference>
<comment type="similarity">
    <text evidence="6">Belongs to the RuvA family.</text>
</comment>
<keyword evidence="4 6" id="KW-0233">DNA recombination</keyword>
<dbReference type="Pfam" id="PF07499">
    <property type="entry name" value="RuvA_C"/>
    <property type="match status" value="1"/>
</dbReference>
<name>A0A1L3JDY6_9SPHN</name>
<keyword evidence="2 6" id="KW-0227">DNA damage</keyword>
<dbReference type="InterPro" id="IPR036267">
    <property type="entry name" value="RuvA_C_sf"/>
</dbReference>
<feature type="domain" description="Holliday junction DNA helicase RuvA C-terminal" evidence="8">
    <location>
        <begin position="163"/>
        <end position="208"/>
    </location>
</feature>
<evidence type="ECO:0000256" key="2">
    <source>
        <dbReference type="ARBA" id="ARBA00022763"/>
    </source>
</evidence>
<feature type="region of interest" description="Domain III" evidence="6">
    <location>
        <begin position="160"/>
        <end position="211"/>
    </location>
</feature>
<evidence type="ECO:0000313" key="10">
    <source>
        <dbReference type="Proteomes" id="UP000242561"/>
    </source>
</evidence>
<comment type="function">
    <text evidence="6">The RuvA-RuvB-RuvC complex processes Holliday junction (HJ) DNA during genetic recombination and DNA repair, while the RuvA-RuvB complex plays an important role in the rescue of blocked DNA replication forks via replication fork reversal (RFR). RuvA specifically binds to HJ cruciform DNA, conferring on it an open structure. The RuvB hexamer acts as an ATP-dependent pump, pulling dsDNA into and through the RuvAB complex. HJ branch migration allows RuvC to scan DNA until it finds its consensus sequence, where it cleaves and resolves the cruciform DNA.</text>
</comment>
<dbReference type="KEGG" id="sphl:LPB140_11810"/>
<dbReference type="Proteomes" id="UP000242561">
    <property type="component" value="Chromosome"/>
</dbReference>
<dbReference type="SUPFAM" id="SSF50249">
    <property type="entry name" value="Nucleic acid-binding proteins"/>
    <property type="match status" value="1"/>
</dbReference>
<gene>
    <name evidence="6" type="primary">ruvA</name>
    <name evidence="9" type="ORF">LPB140_11810</name>
</gene>
<dbReference type="SUPFAM" id="SSF46929">
    <property type="entry name" value="DNA helicase RuvA subunit, C-terminal domain"/>
    <property type="match status" value="1"/>
</dbReference>
<keyword evidence="9" id="KW-0347">Helicase</keyword>
<dbReference type="GO" id="GO:0000400">
    <property type="term" value="F:four-way junction DNA binding"/>
    <property type="evidence" value="ECO:0007669"/>
    <property type="project" value="UniProtKB-UniRule"/>
</dbReference>
<keyword evidence="5 6" id="KW-0234">DNA repair</keyword>
<dbReference type="EMBL" id="CP018154">
    <property type="protein sequence ID" value="APG63358.1"/>
    <property type="molecule type" value="Genomic_DNA"/>
</dbReference>
<keyword evidence="1 6" id="KW-0963">Cytoplasm</keyword>
<keyword evidence="3 6" id="KW-0238">DNA-binding</keyword>
<evidence type="ECO:0000256" key="6">
    <source>
        <dbReference type="HAMAP-Rule" id="MF_00031"/>
    </source>
</evidence>
<evidence type="ECO:0000259" key="7">
    <source>
        <dbReference type="Pfam" id="PF01330"/>
    </source>
</evidence>
<evidence type="ECO:0000256" key="1">
    <source>
        <dbReference type="ARBA" id="ARBA00022490"/>
    </source>
</evidence>
<dbReference type="SUPFAM" id="SSF47781">
    <property type="entry name" value="RuvA domain 2-like"/>
    <property type="match status" value="1"/>
</dbReference>
<dbReference type="HAMAP" id="MF_00031">
    <property type="entry name" value="DNA_HJ_migration_RuvA"/>
    <property type="match status" value="1"/>
</dbReference>
<dbReference type="STRING" id="1913578.LPB140_11810"/>
<dbReference type="GO" id="GO:0005737">
    <property type="term" value="C:cytoplasm"/>
    <property type="evidence" value="ECO:0007669"/>
    <property type="project" value="UniProtKB-SubCell"/>
</dbReference>
<dbReference type="InterPro" id="IPR011114">
    <property type="entry name" value="RuvA_C"/>
</dbReference>
<evidence type="ECO:0000256" key="5">
    <source>
        <dbReference type="ARBA" id="ARBA00023204"/>
    </source>
</evidence>
<comment type="subunit">
    <text evidence="6">Homotetramer. Forms an RuvA(8)-RuvB(12)-Holliday junction (HJ) complex. HJ DNA is sandwiched between 2 RuvA tetramers; dsDNA enters through RuvA and exits via RuvB. An RuvB hexamer assembles on each DNA strand where it exits the tetramer. Each RuvB hexamer is contacted by two RuvA subunits (via domain III) on 2 adjacent RuvB subunits; this complex drives branch migration. In the full resolvosome a probable DNA-RuvA(4)-RuvB(12)-RuvC(2) complex forms which resolves the HJ.</text>
</comment>
<dbReference type="Pfam" id="PF14520">
    <property type="entry name" value="HHH_5"/>
    <property type="match status" value="1"/>
</dbReference>
<accession>A0A1L3JDY6</accession>
<feature type="domain" description="DNA helicase Holliday junction RuvA type" evidence="7">
    <location>
        <begin position="1"/>
        <end position="60"/>
    </location>
</feature>
<dbReference type="GO" id="GO:0009379">
    <property type="term" value="C:Holliday junction helicase complex"/>
    <property type="evidence" value="ECO:0007669"/>
    <property type="project" value="InterPro"/>
</dbReference>
<dbReference type="Gene3D" id="2.40.50.140">
    <property type="entry name" value="Nucleic acid-binding proteins"/>
    <property type="match status" value="1"/>
</dbReference>
<dbReference type="InterPro" id="IPR010994">
    <property type="entry name" value="RuvA_2-like"/>
</dbReference>
<dbReference type="Gene3D" id="1.10.8.10">
    <property type="entry name" value="DNA helicase RuvA subunit, C-terminal domain"/>
    <property type="match status" value="1"/>
</dbReference>
<dbReference type="GO" id="GO:0048476">
    <property type="term" value="C:Holliday junction resolvase complex"/>
    <property type="evidence" value="ECO:0007669"/>
    <property type="project" value="UniProtKB-UniRule"/>
</dbReference>
<proteinExistence type="inferred from homology"/>
<dbReference type="AlphaFoldDB" id="A0A1L3JDY6"/>
<dbReference type="InterPro" id="IPR013849">
    <property type="entry name" value="DNA_helicase_Holl-junc_RuvA_I"/>
</dbReference>
<feature type="region of interest" description="Domain I" evidence="6">
    <location>
        <begin position="1"/>
        <end position="64"/>
    </location>
</feature>
<dbReference type="GO" id="GO:0006281">
    <property type="term" value="P:DNA repair"/>
    <property type="evidence" value="ECO:0007669"/>
    <property type="project" value="UniProtKB-UniRule"/>
</dbReference>
<dbReference type="OrthoDB" id="5293449at2"/>
<dbReference type="GO" id="GO:0009378">
    <property type="term" value="F:four-way junction helicase activity"/>
    <property type="evidence" value="ECO:0007669"/>
    <property type="project" value="InterPro"/>
</dbReference>
<comment type="subcellular location">
    <subcellularLocation>
        <location evidence="6">Cytoplasm</location>
    </subcellularLocation>
</comment>
<dbReference type="InterPro" id="IPR012340">
    <property type="entry name" value="NA-bd_OB-fold"/>
</dbReference>
<reference evidence="9 10" key="1">
    <citation type="submission" date="2016-11" db="EMBL/GenBank/DDBJ databases">
        <title>Sphingorhabdus sp. LPB0140, isolated from marine environment.</title>
        <authorList>
            <person name="Kim E."/>
            <person name="Yi H."/>
        </authorList>
    </citation>
    <scope>NUCLEOTIDE SEQUENCE [LARGE SCALE GENOMIC DNA]</scope>
    <source>
        <strain evidence="9 10">LPB0140</strain>
    </source>
</reference>
<dbReference type="InterPro" id="IPR000085">
    <property type="entry name" value="RuvA"/>
</dbReference>
<comment type="domain">
    <text evidence="6">Has three domains with a flexible linker between the domains II and III and assumes an 'L' shape. Domain III is highly mobile and contacts RuvB.</text>
</comment>
<keyword evidence="9" id="KW-0067">ATP-binding</keyword>
<evidence type="ECO:0000259" key="8">
    <source>
        <dbReference type="Pfam" id="PF07499"/>
    </source>
</evidence>
<dbReference type="Pfam" id="PF01330">
    <property type="entry name" value="RuvA_N"/>
    <property type="match status" value="1"/>
</dbReference>
<dbReference type="GO" id="GO:0005524">
    <property type="term" value="F:ATP binding"/>
    <property type="evidence" value="ECO:0007669"/>
    <property type="project" value="InterPro"/>
</dbReference>
<dbReference type="Gene3D" id="1.10.150.20">
    <property type="entry name" value="5' to 3' exonuclease, C-terminal subdomain"/>
    <property type="match status" value="1"/>
</dbReference>
<protein>
    <recommendedName>
        <fullName evidence="6">Holliday junction branch migration complex subunit RuvA</fullName>
    </recommendedName>
</protein>
<dbReference type="CDD" id="cd14332">
    <property type="entry name" value="UBA_RuvA_C"/>
    <property type="match status" value="1"/>
</dbReference>
<comment type="caution">
    <text evidence="6">Lacks conserved residue(s) required for the propagation of feature annotation.</text>
</comment>
<keyword evidence="9" id="KW-0547">Nucleotide-binding</keyword>
<keyword evidence="9" id="KW-0378">Hydrolase</keyword>
<dbReference type="NCBIfam" id="TIGR00084">
    <property type="entry name" value="ruvA"/>
    <property type="match status" value="1"/>
</dbReference>